<accession>A0A226E4X9</accession>
<proteinExistence type="predicted"/>
<dbReference type="AlphaFoldDB" id="A0A226E4X9"/>
<dbReference type="Proteomes" id="UP000198287">
    <property type="component" value="Unassembled WGS sequence"/>
</dbReference>
<organism evidence="2 3">
    <name type="scientific">Folsomia candida</name>
    <name type="common">Springtail</name>
    <dbReference type="NCBI Taxonomy" id="158441"/>
    <lineage>
        <taxon>Eukaryota</taxon>
        <taxon>Metazoa</taxon>
        <taxon>Ecdysozoa</taxon>
        <taxon>Arthropoda</taxon>
        <taxon>Hexapoda</taxon>
        <taxon>Collembola</taxon>
        <taxon>Entomobryomorpha</taxon>
        <taxon>Isotomoidea</taxon>
        <taxon>Isotomidae</taxon>
        <taxon>Proisotominae</taxon>
        <taxon>Folsomia</taxon>
    </lineage>
</organism>
<evidence type="ECO:0000256" key="1">
    <source>
        <dbReference type="SAM" id="MobiDB-lite"/>
    </source>
</evidence>
<sequence length="196" mass="21934">MLSENLFSLRNLHYFAILQSWEINNGQVISSRVQVREWRMFIVAQALLDTGDFYIFATPELQANFVLVMKCPALLALLLLALYVTPGSCRSKISDVKPKNSAVVILADEETSTPPPPLSLPPTPPPPQDEREEVGRFLVAQVGTIMCYRSWEIDSTVDFHLCYVCFNDTLKHPSNVTSKASISFLIIQAGKSGIFR</sequence>
<keyword evidence="3" id="KW-1185">Reference proteome</keyword>
<reference evidence="2 3" key="1">
    <citation type="submission" date="2015-12" db="EMBL/GenBank/DDBJ databases">
        <title>The genome of Folsomia candida.</title>
        <authorList>
            <person name="Faddeeva A."/>
            <person name="Derks M.F."/>
            <person name="Anvar Y."/>
            <person name="Smit S."/>
            <person name="Van Straalen N."/>
            <person name="Roelofs D."/>
        </authorList>
    </citation>
    <scope>NUCLEOTIDE SEQUENCE [LARGE SCALE GENOMIC DNA]</scope>
    <source>
        <strain evidence="2 3">VU population</strain>
        <tissue evidence="2">Whole body</tissue>
    </source>
</reference>
<gene>
    <name evidence="2" type="ORF">Fcan01_12052</name>
</gene>
<dbReference type="EMBL" id="LNIX01000006">
    <property type="protein sequence ID" value="OXA52499.1"/>
    <property type="molecule type" value="Genomic_DNA"/>
</dbReference>
<dbReference type="OrthoDB" id="10455044at2759"/>
<evidence type="ECO:0000313" key="2">
    <source>
        <dbReference type="EMBL" id="OXA52499.1"/>
    </source>
</evidence>
<name>A0A226E4X9_FOLCA</name>
<evidence type="ECO:0000313" key="3">
    <source>
        <dbReference type="Proteomes" id="UP000198287"/>
    </source>
</evidence>
<feature type="region of interest" description="Disordered" evidence="1">
    <location>
        <begin position="110"/>
        <end position="131"/>
    </location>
</feature>
<comment type="caution">
    <text evidence="2">The sequence shown here is derived from an EMBL/GenBank/DDBJ whole genome shotgun (WGS) entry which is preliminary data.</text>
</comment>
<feature type="compositionally biased region" description="Pro residues" evidence="1">
    <location>
        <begin position="113"/>
        <end position="127"/>
    </location>
</feature>
<protein>
    <submittedName>
        <fullName evidence="2">Uncharacterized protein</fullName>
    </submittedName>
</protein>